<proteinExistence type="predicted"/>
<comment type="caution">
    <text evidence="4">The sequence shown here is derived from an EMBL/GenBank/DDBJ whole genome shotgun (WGS) entry which is preliminary data.</text>
</comment>
<accession>A0A2P5EZA9</accession>
<dbReference type="OrthoDB" id="202415at2759"/>
<dbReference type="SMART" id="SM00672">
    <property type="entry name" value="CAP10"/>
    <property type="match status" value="1"/>
</dbReference>
<dbReference type="PANTHER" id="PTHR12203:SF99">
    <property type="entry name" value="OS04G0534100 PROTEIN"/>
    <property type="match status" value="1"/>
</dbReference>
<evidence type="ECO:0000313" key="4">
    <source>
        <dbReference type="EMBL" id="PON90872.1"/>
    </source>
</evidence>
<dbReference type="Proteomes" id="UP000237000">
    <property type="component" value="Unassembled WGS sequence"/>
</dbReference>
<dbReference type="EMBL" id="JXTC01000079">
    <property type="protein sequence ID" value="PON90872.1"/>
    <property type="molecule type" value="Genomic_DNA"/>
</dbReference>
<feature type="domain" description="Glycosyl transferase CAP10" evidence="3">
    <location>
        <begin position="209"/>
        <end position="458"/>
    </location>
</feature>
<dbReference type="PANTHER" id="PTHR12203">
    <property type="entry name" value="KDEL LYS-ASP-GLU-LEU CONTAINING - RELATED"/>
    <property type="match status" value="1"/>
</dbReference>
<keyword evidence="5" id="KW-1185">Reference proteome</keyword>
<dbReference type="InterPro" id="IPR006598">
    <property type="entry name" value="CAP10"/>
</dbReference>
<evidence type="ECO:0000256" key="2">
    <source>
        <dbReference type="SAM" id="Phobius"/>
    </source>
</evidence>
<keyword evidence="2" id="KW-1133">Transmembrane helix</keyword>
<gene>
    <name evidence="4" type="ORF">TorRG33x02_132780</name>
</gene>
<sequence length="539" mass="62797">MEFDRFNSSHLGTFVRSLTDKTVSKKQMRENMEALWTNFKETIWRPIWQPFTKSSAKSSALFIFIFFLVVGAFVSTRFLNTTNILSTITSLKYPSEKPKIQLNCTAYGPIVKCPSNYSTPYNPELHQHGSLSSTCPEHFRWIHEDLKPWAQTGITREMVERAESLSLANFRLVIVKGKAYVETYRHSFQSRDVFTLWGILQLLQRYPGRVPDLDMMFNCGDPPVVQSKAFSAPNATSPPPVFNYNKDSTTLDIVFPDWAFWGWPEIDIKPWVSLLNDLKKGNKKKKWVKREPYAYWKGNPYVSPNRQDLFKCKASQNHDWNARLYAQDWVRASKQGYKQSNLADQCTHRYKIYIEGAAWSVSQKYIIACDSMTLLVKPRYYDFFARGLIPRHHYWPIRNDDKCRSIKYAVDWGNSHKKEAQEIGKTGSKFIQEELKMEYVYDFMFHALNEYAKLLKYEPTIPPKATELCYEVMACEANGLAREFMMESMVTGPADSSPCTMPPPYDPSSLSSLLERETNSTKEVELWEKKYWENQNKKP</sequence>
<keyword evidence="2" id="KW-0812">Transmembrane</keyword>
<organism evidence="4 5">
    <name type="scientific">Trema orientale</name>
    <name type="common">Charcoal tree</name>
    <name type="synonym">Celtis orientalis</name>
    <dbReference type="NCBI Taxonomy" id="63057"/>
    <lineage>
        <taxon>Eukaryota</taxon>
        <taxon>Viridiplantae</taxon>
        <taxon>Streptophyta</taxon>
        <taxon>Embryophyta</taxon>
        <taxon>Tracheophyta</taxon>
        <taxon>Spermatophyta</taxon>
        <taxon>Magnoliopsida</taxon>
        <taxon>eudicotyledons</taxon>
        <taxon>Gunneridae</taxon>
        <taxon>Pentapetalae</taxon>
        <taxon>rosids</taxon>
        <taxon>fabids</taxon>
        <taxon>Rosales</taxon>
        <taxon>Cannabaceae</taxon>
        <taxon>Trema</taxon>
    </lineage>
</organism>
<evidence type="ECO:0000259" key="3">
    <source>
        <dbReference type="SMART" id="SM00672"/>
    </source>
</evidence>
<protein>
    <submittedName>
        <fullName evidence="4">Lipopolysaccharide-modifying protein</fullName>
    </submittedName>
</protein>
<dbReference type="Pfam" id="PF05686">
    <property type="entry name" value="Glyco_transf_90"/>
    <property type="match status" value="1"/>
</dbReference>
<evidence type="ECO:0000313" key="5">
    <source>
        <dbReference type="Proteomes" id="UP000237000"/>
    </source>
</evidence>
<reference evidence="5" key="1">
    <citation type="submission" date="2016-06" db="EMBL/GenBank/DDBJ databases">
        <title>Parallel loss of symbiosis genes in relatives of nitrogen-fixing non-legume Parasponia.</title>
        <authorList>
            <person name="Van Velzen R."/>
            <person name="Holmer R."/>
            <person name="Bu F."/>
            <person name="Rutten L."/>
            <person name="Van Zeijl A."/>
            <person name="Liu W."/>
            <person name="Santuari L."/>
            <person name="Cao Q."/>
            <person name="Sharma T."/>
            <person name="Shen D."/>
            <person name="Roswanjaya Y."/>
            <person name="Wardhani T."/>
            <person name="Kalhor M.S."/>
            <person name="Jansen J."/>
            <person name="Van den Hoogen J."/>
            <person name="Gungor B."/>
            <person name="Hartog M."/>
            <person name="Hontelez J."/>
            <person name="Verver J."/>
            <person name="Yang W.-C."/>
            <person name="Schijlen E."/>
            <person name="Repin R."/>
            <person name="Schilthuizen M."/>
            <person name="Schranz E."/>
            <person name="Heidstra R."/>
            <person name="Miyata K."/>
            <person name="Fedorova E."/>
            <person name="Kohlen W."/>
            <person name="Bisseling T."/>
            <person name="Smit S."/>
            <person name="Geurts R."/>
        </authorList>
    </citation>
    <scope>NUCLEOTIDE SEQUENCE [LARGE SCALE GENOMIC DNA]</scope>
    <source>
        <strain evidence="5">cv. RG33-2</strain>
    </source>
</reference>
<keyword evidence="2" id="KW-0472">Membrane</keyword>
<feature type="region of interest" description="Disordered" evidence="1">
    <location>
        <begin position="492"/>
        <end position="517"/>
    </location>
</feature>
<feature type="transmembrane region" description="Helical" evidence="2">
    <location>
        <begin position="60"/>
        <end position="79"/>
    </location>
</feature>
<dbReference type="InParanoid" id="A0A2P5EZA9"/>
<name>A0A2P5EZA9_TREOI</name>
<dbReference type="AlphaFoldDB" id="A0A2P5EZA9"/>
<evidence type="ECO:0000256" key="1">
    <source>
        <dbReference type="SAM" id="MobiDB-lite"/>
    </source>
</evidence>
<dbReference type="InterPro" id="IPR051091">
    <property type="entry name" value="O-Glucosyltr/Glycosyltrsf_90"/>
</dbReference>